<evidence type="ECO:0000256" key="4">
    <source>
        <dbReference type="ARBA" id="ARBA00022695"/>
    </source>
</evidence>
<dbReference type="InterPro" id="IPR001126">
    <property type="entry name" value="UmuC"/>
</dbReference>
<keyword evidence="9 12" id="KW-0239">DNA-directed DNA polymerase</keyword>
<keyword evidence="10 12" id="KW-0234">DNA repair</keyword>
<keyword evidence="8 12" id="KW-0460">Magnesium</keyword>
<dbReference type="Gene3D" id="1.10.150.20">
    <property type="entry name" value="5' to 3' exonuclease, C-terminal subdomain"/>
    <property type="match status" value="1"/>
</dbReference>
<dbReference type="Gene3D" id="3.30.1490.100">
    <property type="entry name" value="DNA polymerase, Y-family, little finger domain"/>
    <property type="match status" value="1"/>
</dbReference>
<evidence type="ECO:0000256" key="7">
    <source>
        <dbReference type="ARBA" id="ARBA00022763"/>
    </source>
</evidence>
<feature type="binding site" evidence="12">
    <location>
        <position position="109"/>
    </location>
    <ligand>
        <name>Mg(2+)</name>
        <dbReference type="ChEBI" id="CHEBI:18420"/>
    </ligand>
</feature>
<keyword evidence="3 12" id="KW-0808">Transferase</keyword>
<accession>B0N7C2</accession>
<dbReference type="GO" id="GO:0009432">
    <property type="term" value="P:SOS response"/>
    <property type="evidence" value="ECO:0007669"/>
    <property type="project" value="TreeGrafter"/>
</dbReference>
<keyword evidence="12" id="KW-0963">Cytoplasm</keyword>
<dbReference type="PANTHER" id="PTHR11076:SF33">
    <property type="entry name" value="DNA POLYMERASE KAPPA"/>
    <property type="match status" value="1"/>
</dbReference>
<dbReference type="GO" id="GO:0006261">
    <property type="term" value="P:DNA-templated DNA replication"/>
    <property type="evidence" value="ECO:0007669"/>
    <property type="project" value="UniProtKB-UniRule"/>
</dbReference>
<evidence type="ECO:0000256" key="2">
    <source>
        <dbReference type="ARBA" id="ARBA00022457"/>
    </source>
</evidence>
<dbReference type="HOGENOM" id="CLU_012348_1_1_9"/>
<comment type="cofactor">
    <cofactor evidence="12">
        <name>Mg(2+)</name>
        <dbReference type="ChEBI" id="CHEBI:18420"/>
    </cofactor>
    <text evidence="12">Binds 2 magnesium ions per subunit.</text>
</comment>
<feature type="domain" description="UmuC" evidence="13">
    <location>
        <begin position="11"/>
        <end position="192"/>
    </location>
</feature>
<evidence type="ECO:0000256" key="6">
    <source>
        <dbReference type="ARBA" id="ARBA00022723"/>
    </source>
</evidence>
<evidence type="ECO:0000256" key="3">
    <source>
        <dbReference type="ARBA" id="ARBA00022679"/>
    </source>
</evidence>
<comment type="subcellular location">
    <subcellularLocation>
        <location evidence="12">Cytoplasm</location>
    </subcellularLocation>
</comment>
<dbReference type="Pfam" id="PF11799">
    <property type="entry name" value="IMS_C"/>
    <property type="match status" value="1"/>
</dbReference>
<evidence type="ECO:0000256" key="10">
    <source>
        <dbReference type="ARBA" id="ARBA00023204"/>
    </source>
</evidence>
<feature type="site" description="Substrate discrimination" evidence="12">
    <location>
        <position position="20"/>
    </location>
</feature>
<dbReference type="GO" id="GO:0006281">
    <property type="term" value="P:DNA repair"/>
    <property type="evidence" value="ECO:0007669"/>
    <property type="project" value="UniProtKB-UniRule"/>
</dbReference>
<sequence length="407" mass="45990">MHKGGIVMQVVFHIDLNAFYASAEISRNPDLKGKPIVISGKSRRSIITTASYEAREFGIHSAMPLFQALELCKDLIVLPADFELYHRLSNDFFSIVASYSEILEVASIDECYVDVTKIIIDKQIHPILLAKEIQKNIYEHLSLRCSIGIAPNKFLAKMASDMKKPMGITILTRSNLKEIMWPLDIKDMFGIGKKTQPKLKAVGINTIGDIANYDNYNKLRQIIGKNALLLYRKANGIDNSAVDAKQNELKSVGNSTTLPYDTNDEEILRDTLKSLARQVSARANKRNLISNSISITIKYTRFESVTRQTTVNSFINDYETILSTAKMLFDANYSGRPVRLLGISLNNTINKKNYKEQLNIFEMAQEDETNDDSLEQLLNAINNKFDKKLVTKASSFAKKTPQKKYLK</sequence>
<evidence type="ECO:0000313" key="15">
    <source>
        <dbReference type="Proteomes" id="UP000005798"/>
    </source>
</evidence>
<feature type="active site" evidence="12">
    <location>
        <position position="110"/>
    </location>
</feature>
<evidence type="ECO:0000256" key="1">
    <source>
        <dbReference type="ARBA" id="ARBA00010945"/>
    </source>
</evidence>
<dbReference type="NCBIfam" id="NF002492">
    <property type="entry name" value="PRK01810.1"/>
    <property type="match status" value="1"/>
</dbReference>
<dbReference type="AlphaFoldDB" id="B0N7C2"/>
<dbReference type="EC" id="2.7.7.7" evidence="12"/>
<keyword evidence="5 12" id="KW-0235">DNA replication</keyword>
<keyword evidence="4 12" id="KW-0548">Nucleotidyltransferase</keyword>
<dbReference type="NCBIfam" id="NF002677">
    <property type="entry name" value="PRK02406.1"/>
    <property type="match status" value="1"/>
</dbReference>
<dbReference type="Proteomes" id="UP000005798">
    <property type="component" value="Unassembled WGS sequence"/>
</dbReference>
<dbReference type="FunFam" id="3.30.1490.100:FF:000004">
    <property type="entry name" value="DNA polymerase IV"/>
    <property type="match status" value="1"/>
</dbReference>
<comment type="subunit">
    <text evidence="12">Monomer.</text>
</comment>
<dbReference type="SUPFAM" id="SSF56672">
    <property type="entry name" value="DNA/RNA polymerases"/>
    <property type="match status" value="1"/>
</dbReference>
<dbReference type="Pfam" id="PF00817">
    <property type="entry name" value="IMS"/>
    <property type="match status" value="1"/>
</dbReference>
<dbReference type="CDD" id="cd03586">
    <property type="entry name" value="PolY_Pol_IV_kappa"/>
    <property type="match status" value="1"/>
</dbReference>
<dbReference type="InterPro" id="IPR043502">
    <property type="entry name" value="DNA/RNA_pol_sf"/>
</dbReference>
<evidence type="ECO:0000259" key="13">
    <source>
        <dbReference type="PROSITE" id="PS50173"/>
    </source>
</evidence>
<dbReference type="GO" id="GO:0003887">
    <property type="term" value="F:DNA-directed DNA polymerase activity"/>
    <property type="evidence" value="ECO:0007669"/>
    <property type="project" value="UniProtKB-UniRule"/>
</dbReference>
<dbReference type="GO" id="GO:0005829">
    <property type="term" value="C:cytosol"/>
    <property type="evidence" value="ECO:0007669"/>
    <property type="project" value="TreeGrafter"/>
</dbReference>
<dbReference type="InterPro" id="IPR050116">
    <property type="entry name" value="DNA_polymerase-Y"/>
</dbReference>
<proteinExistence type="inferred from homology"/>
<dbReference type="GO" id="GO:0042276">
    <property type="term" value="P:error-prone translesion synthesis"/>
    <property type="evidence" value="ECO:0007669"/>
    <property type="project" value="TreeGrafter"/>
</dbReference>
<dbReference type="HAMAP" id="MF_01113">
    <property type="entry name" value="DNApol_IV"/>
    <property type="match status" value="1"/>
</dbReference>
<dbReference type="InterPro" id="IPR022880">
    <property type="entry name" value="DNApol_IV"/>
</dbReference>
<dbReference type="GO" id="GO:0000287">
    <property type="term" value="F:magnesium ion binding"/>
    <property type="evidence" value="ECO:0007669"/>
    <property type="project" value="UniProtKB-UniRule"/>
</dbReference>
<dbReference type="GO" id="GO:0003684">
    <property type="term" value="F:damaged DNA binding"/>
    <property type="evidence" value="ECO:0007669"/>
    <property type="project" value="InterPro"/>
</dbReference>
<reference evidence="14" key="1">
    <citation type="submission" date="2007-11" db="EMBL/GenBank/DDBJ databases">
        <authorList>
            <person name="Fulton L."/>
            <person name="Clifton S."/>
            <person name="Fulton B."/>
            <person name="Xu J."/>
            <person name="Minx P."/>
            <person name="Pepin K.H."/>
            <person name="Johnson M."/>
            <person name="Thiruvilangam P."/>
            <person name="Bhonagiri V."/>
            <person name="Nash W.E."/>
            <person name="Mardis E.R."/>
            <person name="Wilson R.K."/>
        </authorList>
    </citation>
    <scope>NUCLEOTIDE SEQUENCE [LARGE SCALE GENOMIC DNA]</scope>
    <source>
        <strain evidence="14">DSM 1402</strain>
    </source>
</reference>
<dbReference type="InterPro" id="IPR036775">
    <property type="entry name" value="DNA_pol_Y-fam_lit_finger_sf"/>
</dbReference>
<organism evidence="14 15">
    <name type="scientific">Thomasclavelia ramosa DSM 1402</name>
    <dbReference type="NCBI Taxonomy" id="445974"/>
    <lineage>
        <taxon>Bacteria</taxon>
        <taxon>Bacillati</taxon>
        <taxon>Bacillota</taxon>
        <taxon>Erysipelotrichia</taxon>
        <taxon>Erysipelotrichales</taxon>
        <taxon>Coprobacillaceae</taxon>
        <taxon>Thomasclavelia</taxon>
    </lineage>
</organism>
<dbReference type="InterPro" id="IPR024728">
    <property type="entry name" value="PolY_HhH_motif"/>
</dbReference>
<keyword evidence="12" id="KW-0238">DNA-binding</keyword>
<evidence type="ECO:0000256" key="11">
    <source>
        <dbReference type="ARBA" id="ARBA00049244"/>
    </source>
</evidence>
<dbReference type="InterPro" id="IPR043128">
    <property type="entry name" value="Rev_trsase/Diguanyl_cyclase"/>
</dbReference>
<dbReference type="InterPro" id="IPR017961">
    <property type="entry name" value="DNA_pol_Y-fam_little_finger"/>
</dbReference>
<keyword evidence="6 12" id="KW-0479">Metal-binding</keyword>
<name>B0N7C2_9FIRM</name>
<evidence type="ECO:0000256" key="12">
    <source>
        <dbReference type="HAMAP-Rule" id="MF_01113"/>
    </source>
</evidence>
<gene>
    <name evidence="12 14" type="primary">dinB</name>
    <name evidence="14" type="ORF">CLORAM_02505</name>
</gene>
<dbReference type="Pfam" id="PF11798">
    <property type="entry name" value="IMS_HHH"/>
    <property type="match status" value="1"/>
</dbReference>
<dbReference type="Gene3D" id="3.30.70.270">
    <property type="match status" value="1"/>
</dbReference>
<comment type="catalytic activity">
    <reaction evidence="11 12">
        <text>DNA(n) + a 2'-deoxyribonucleoside 5'-triphosphate = DNA(n+1) + diphosphate</text>
        <dbReference type="Rhea" id="RHEA:22508"/>
        <dbReference type="Rhea" id="RHEA-COMP:17339"/>
        <dbReference type="Rhea" id="RHEA-COMP:17340"/>
        <dbReference type="ChEBI" id="CHEBI:33019"/>
        <dbReference type="ChEBI" id="CHEBI:61560"/>
        <dbReference type="ChEBI" id="CHEBI:173112"/>
        <dbReference type="EC" id="2.7.7.7"/>
    </reaction>
</comment>
<dbReference type="Gene3D" id="3.40.1170.60">
    <property type="match status" value="1"/>
</dbReference>
<dbReference type="PANTHER" id="PTHR11076">
    <property type="entry name" value="DNA REPAIR POLYMERASE UMUC / TRANSFERASE FAMILY MEMBER"/>
    <property type="match status" value="1"/>
</dbReference>
<keyword evidence="2 12" id="KW-0515">Mutator protein</keyword>
<dbReference type="EMBL" id="ABFX02000008">
    <property type="protein sequence ID" value="EDS17710.1"/>
    <property type="molecule type" value="Genomic_DNA"/>
</dbReference>
<evidence type="ECO:0000256" key="5">
    <source>
        <dbReference type="ARBA" id="ARBA00022705"/>
    </source>
</evidence>
<evidence type="ECO:0000256" key="8">
    <source>
        <dbReference type="ARBA" id="ARBA00022842"/>
    </source>
</evidence>
<comment type="function">
    <text evidence="12">Poorly processive, error-prone DNA polymerase involved in untargeted mutagenesis. Copies undamaged DNA at stalled replication forks, which arise in vivo from mismatched or misaligned primer ends. These misaligned primers can be extended by PolIV. Exhibits no 3'-5' exonuclease (proofreading) activity. May be involved in translesional synthesis, in conjunction with the beta clamp from PolIII.</text>
</comment>
<evidence type="ECO:0000256" key="9">
    <source>
        <dbReference type="ARBA" id="ARBA00022932"/>
    </source>
</evidence>
<feature type="binding site" evidence="12">
    <location>
        <position position="15"/>
    </location>
    <ligand>
        <name>Mg(2+)</name>
        <dbReference type="ChEBI" id="CHEBI:18420"/>
    </ligand>
</feature>
<protein>
    <recommendedName>
        <fullName evidence="12">DNA polymerase IV</fullName>
        <shortName evidence="12">Pol IV</shortName>
        <ecNumber evidence="12">2.7.7.7</ecNumber>
    </recommendedName>
</protein>
<reference evidence="14" key="2">
    <citation type="submission" date="2014-06" db="EMBL/GenBank/DDBJ databases">
        <title>Draft genome sequence of Clostridium ramosum(DSM 1402).</title>
        <authorList>
            <person name="Sudarsanam P."/>
            <person name="Ley R."/>
            <person name="Guruge J."/>
            <person name="Turnbaugh P.J."/>
            <person name="Mahowald M."/>
            <person name="Liep D."/>
            <person name="Gordon J."/>
        </authorList>
    </citation>
    <scope>NUCLEOTIDE SEQUENCE</scope>
    <source>
        <strain evidence="14">DSM 1402</strain>
    </source>
</reference>
<dbReference type="PROSITE" id="PS50173">
    <property type="entry name" value="UMUC"/>
    <property type="match status" value="1"/>
</dbReference>
<comment type="caution">
    <text evidence="14">The sequence shown here is derived from an EMBL/GenBank/DDBJ whole genome shotgun (WGS) entry which is preliminary data.</text>
</comment>
<dbReference type="eggNOG" id="COG0389">
    <property type="taxonomic scope" value="Bacteria"/>
</dbReference>
<dbReference type="SUPFAM" id="SSF100879">
    <property type="entry name" value="Lesion bypass DNA polymerase (Y-family), little finger domain"/>
    <property type="match status" value="1"/>
</dbReference>
<evidence type="ECO:0000313" key="14">
    <source>
        <dbReference type="EMBL" id="EDS17710.1"/>
    </source>
</evidence>
<keyword evidence="7 12" id="KW-0227">DNA damage</keyword>
<comment type="similarity">
    <text evidence="1 12">Belongs to the DNA polymerase type-Y family.</text>
</comment>
<keyword evidence="15" id="KW-1185">Reference proteome</keyword>